<protein>
    <submittedName>
        <fullName evidence="2">Spore coat protein U domain protein</fullName>
    </submittedName>
</protein>
<keyword evidence="2" id="KW-0946">Virion</keyword>
<dbReference type="EMBL" id="MLJW01000408">
    <property type="protein sequence ID" value="OIQ87707.1"/>
    <property type="molecule type" value="Genomic_DNA"/>
</dbReference>
<dbReference type="SMART" id="SM00972">
    <property type="entry name" value="SCPU"/>
    <property type="match status" value="1"/>
</dbReference>
<gene>
    <name evidence="2" type="ORF">GALL_304200</name>
</gene>
<dbReference type="InterPro" id="IPR007893">
    <property type="entry name" value="Spore_coat_U/FanG"/>
</dbReference>
<name>A0A1J5RDJ6_9ZZZZ</name>
<comment type="caution">
    <text evidence="2">The sequence shown here is derived from an EMBL/GenBank/DDBJ whole genome shotgun (WGS) entry which is preliminary data.</text>
</comment>
<organism evidence="2">
    <name type="scientific">mine drainage metagenome</name>
    <dbReference type="NCBI Taxonomy" id="410659"/>
    <lineage>
        <taxon>unclassified sequences</taxon>
        <taxon>metagenomes</taxon>
        <taxon>ecological metagenomes</taxon>
    </lineage>
</organism>
<accession>A0A1J5RDJ6</accession>
<dbReference type="Pfam" id="PF05229">
    <property type="entry name" value="SCPU"/>
    <property type="match status" value="1"/>
</dbReference>
<sequence>MLGQPRVGREAGAMTIPLRLICALACASHAAAASALQCNVHAPPVNFGQYDTLNALAPAPVFIRVRCHGRGRASVSAALSTGSGSYATRTMHNRKGETLDYNLYVDTAHTQVAGDGSFGSAKLGPALIDLSGKNRVQTVSFPLYPYLPARQNVGAGRYTDTPIVVTLNY</sequence>
<feature type="domain" description="Spore coat protein U/FanG" evidence="1">
    <location>
        <begin position="30"/>
        <end position="161"/>
    </location>
</feature>
<evidence type="ECO:0000313" key="2">
    <source>
        <dbReference type="EMBL" id="OIQ87707.1"/>
    </source>
</evidence>
<keyword evidence="2" id="KW-0167">Capsid protein</keyword>
<reference evidence="2" key="1">
    <citation type="submission" date="2016-10" db="EMBL/GenBank/DDBJ databases">
        <title>Sequence of Gallionella enrichment culture.</title>
        <authorList>
            <person name="Poehlein A."/>
            <person name="Muehling M."/>
            <person name="Daniel R."/>
        </authorList>
    </citation>
    <scope>NUCLEOTIDE SEQUENCE</scope>
</reference>
<evidence type="ECO:0000259" key="1">
    <source>
        <dbReference type="Pfam" id="PF05229"/>
    </source>
</evidence>
<dbReference type="GO" id="GO:0019028">
    <property type="term" value="C:viral capsid"/>
    <property type="evidence" value="ECO:0007669"/>
    <property type="project" value="UniProtKB-KW"/>
</dbReference>
<dbReference type="AlphaFoldDB" id="A0A1J5RDJ6"/>
<proteinExistence type="predicted"/>